<dbReference type="InterPro" id="IPR032816">
    <property type="entry name" value="VTT_dom"/>
</dbReference>
<comment type="subcellular location">
    <subcellularLocation>
        <location evidence="2">Golgi apparatus membrane</location>
        <topology evidence="2">Multi-pass membrane protein</topology>
    </subcellularLocation>
</comment>
<dbReference type="EMBL" id="LATX01002123">
    <property type="protein sequence ID" value="KTB33975.1"/>
    <property type="molecule type" value="Genomic_DNA"/>
</dbReference>
<dbReference type="Proteomes" id="UP000054988">
    <property type="component" value="Unassembled WGS sequence"/>
</dbReference>
<comment type="caution">
    <text evidence="13">The sequence shown here is derived from an EMBL/GenBank/DDBJ whole genome shotgun (WGS) entry which is preliminary data.</text>
</comment>
<evidence type="ECO:0000256" key="5">
    <source>
        <dbReference type="ARBA" id="ARBA00020673"/>
    </source>
</evidence>
<evidence type="ECO:0000256" key="11">
    <source>
        <dbReference type="SAM" id="Phobius"/>
    </source>
</evidence>
<evidence type="ECO:0000256" key="10">
    <source>
        <dbReference type="SAM" id="MobiDB-lite"/>
    </source>
</evidence>
<dbReference type="eggNOG" id="ENOG502SK3A">
    <property type="taxonomic scope" value="Eukaryota"/>
</dbReference>
<feature type="transmembrane region" description="Helical" evidence="11">
    <location>
        <begin position="213"/>
        <end position="236"/>
    </location>
</feature>
<dbReference type="InterPro" id="IPR051076">
    <property type="entry name" value="Golgi_membrane_TVP38/TMEM64"/>
</dbReference>
<gene>
    <name evidence="13" type="ORF">WG66_13401</name>
</gene>
<dbReference type="GO" id="GO:0000139">
    <property type="term" value="C:Golgi membrane"/>
    <property type="evidence" value="ECO:0007669"/>
    <property type="project" value="UniProtKB-SubCell"/>
</dbReference>
<comment type="function">
    <text evidence="1">Golgi membrane protein involved in vesicular trafficking and spindle migration.</text>
</comment>
<reference evidence="13 14" key="1">
    <citation type="submission" date="2015-12" db="EMBL/GenBank/DDBJ databases">
        <title>Draft genome sequence of Moniliophthora roreri, the causal agent of frosty pod rot of cacao.</title>
        <authorList>
            <person name="Aime M.C."/>
            <person name="Diaz-Valderrama J.R."/>
            <person name="Kijpornyongpan T."/>
            <person name="Phillips-Mora W."/>
        </authorList>
    </citation>
    <scope>NUCLEOTIDE SEQUENCE [LARGE SCALE GENOMIC DNA]</scope>
    <source>
        <strain evidence="13 14">MCA 2952</strain>
    </source>
</reference>
<evidence type="ECO:0000256" key="3">
    <source>
        <dbReference type="ARBA" id="ARBA00008640"/>
    </source>
</evidence>
<evidence type="ECO:0000256" key="4">
    <source>
        <dbReference type="ARBA" id="ARBA00013533"/>
    </source>
</evidence>
<comment type="similarity">
    <text evidence="3">Belongs to the TVP38/TMEM64 family.</text>
</comment>
<dbReference type="GO" id="GO:0000022">
    <property type="term" value="P:mitotic spindle elongation"/>
    <property type="evidence" value="ECO:0007669"/>
    <property type="project" value="TreeGrafter"/>
</dbReference>
<protein>
    <recommendedName>
        <fullName evidence="4">Golgi apparatus membrane protein TVP38</fullName>
    </recommendedName>
    <alternativeName>
        <fullName evidence="5">Golgi apparatus membrane protein tvp38</fullName>
    </alternativeName>
</protein>
<feature type="region of interest" description="Disordered" evidence="10">
    <location>
        <begin position="52"/>
        <end position="84"/>
    </location>
</feature>
<feature type="transmembrane region" description="Helical" evidence="11">
    <location>
        <begin position="141"/>
        <end position="161"/>
    </location>
</feature>
<feature type="region of interest" description="Disordered" evidence="10">
    <location>
        <begin position="1"/>
        <end position="38"/>
    </location>
</feature>
<feature type="transmembrane region" description="Helical" evidence="11">
    <location>
        <begin position="370"/>
        <end position="388"/>
    </location>
</feature>
<feature type="domain" description="VTT" evidence="12">
    <location>
        <begin position="202"/>
        <end position="319"/>
    </location>
</feature>
<accession>A0A0W0FC84</accession>
<dbReference type="PANTHER" id="PTHR47549">
    <property type="entry name" value="GOLGI APPARATUS MEMBRANE PROTEIN TVP38-RELATED"/>
    <property type="match status" value="1"/>
</dbReference>
<dbReference type="Pfam" id="PF09335">
    <property type="entry name" value="VTT_dom"/>
    <property type="match status" value="1"/>
</dbReference>
<name>A0A0W0FC84_MONRR</name>
<evidence type="ECO:0000256" key="8">
    <source>
        <dbReference type="ARBA" id="ARBA00023034"/>
    </source>
</evidence>
<proteinExistence type="inferred from homology"/>
<feature type="compositionally biased region" description="Basic residues" evidence="10">
    <location>
        <begin position="1"/>
        <end position="10"/>
    </location>
</feature>
<organism evidence="13 14">
    <name type="scientific">Moniliophthora roreri</name>
    <name type="common">Frosty pod rot fungus</name>
    <name type="synonym">Monilia roreri</name>
    <dbReference type="NCBI Taxonomy" id="221103"/>
    <lineage>
        <taxon>Eukaryota</taxon>
        <taxon>Fungi</taxon>
        <taxon>Dikarya</taxon>
        <taxon>Basidiomycota</taxon>
        <taxon>Agaricomycotina</taxon>
        <taxon>Agaricomycetes</taxon>
        <taxon>Agaricomycetidae</taxon>
        <taxon>Agaricales</taxon>
        <taxon>Marasmiineae</taxon>
        <taxon>Marasmiaceae</taxon>
        <taxon>Moniliophthora</taxon>
    </lineage>
</organism>
<dbReference type="AlphaFoldDB" id="A0A0W0FC84"/>
<keyword evidence="9 11" id="KW-0472">Membrane</keyword>
<feature type="compositionally biased region" description="Basic residues" evidence="10">
    <location>
        <begin position="68"/>
        <end position="81"/>
    </location>
</feature>
<evidence type="ECO:0000313" key="14">
    <source>
        <dbReference type="Proteomes" id="UP000054988"/>
    </source>
</evidence>
<keyword evidence="6 11" id="KW-0812">Transmembrane</keyword>
<evidence type="ECO:0000256" key="7">
    <source>
        <dbReference type="ARBA" id="ARBA00022989"/>
    </source>
</evidence>
<evidence type="ECO:0000256" key="1">
    <source>
        <dbReference type="ARBA" id="ARBA00002978"/>
    </source>
</evidence>
<feature type="region of interest" description="Disordered" evidence="10">
    <location>
        <begin position="422"/>
        <end position="445"/>
    </location>
</feature>
<sequence length="445" mass="49369">MDNHHSRRPPGLHLITSSSPARPVSTSPSPYRPSHSPFRYVHFDSEKIDEKATTAPRHDQSNGIPGPSHHHNHHHHRHHHLYSQCTSDAPASANPFSAHPSYILSQPSPLLIHTVLPPTTSERTCNFYTARKRLCNLLRPWLPILCYAATSLGFLIAIAFYKSQVFARLDELSTWLKTDKYFGYAVLFCLIFITTFPPLPMYSTLIILSGYTFGPWIGAVISYAAALTGALTVFTLSRHNAYLHAHIATWLQSTCSLKRVVQAIEKRPKLLFLIRVAPYPYNVMNCLLGAAAPGVSLRTFTVCTALSLFKVIVHTSLGASIHSFKDYHAPAPTINTASFNSTSIDSTSTISSSAPAQEEEENGAGTVARMWTILGITLCIVIFVYLSWCARKAVNEELGEEEAEEEERVAFLEGERDVEMGLDLDMSERAHHVPLPLSPVPESES</sequence>
<dbReference type="GO" id="GO:0016192">
    <property type="term" value="P:vesicle-mediated transport"/>
    <property type="evidence" value="ECO:0007669"/>
    <property type="project" value="TreeGrafter"/>
</dbReference>
<evidence type="ECO:0000313" key="13">
    <source>
        <dbReference type="EMBL" id="KTB33975.1"/>
    </source>
</evidence>
<evidence type="ECO:0000256" key="2">
    <source>
        <dbReference type="ARBA" id="ARBA00004653"/>
    </source>
</evidence>
<feature type="compositionally biased region" description="Polar residues" evidence="10">
    <location>
        <begin position="15"/>
        <end position="29"/>
    </location>
</feature>
<evidence type="ECO:0000256" key="9">
    <source>
        <dbReference type="ARBA" id="ARBA00023136"/>
    </source>
</evidence>
<keyword evidence="7 11" id="KW-1133">Transmembrane helix</keyword>
<evidence type="ECO:0000256" key="6">
    <source>
        <dbReference type="ARBA" id="ARBA00022692"/>
    </source>
</evidence>
<keyword evidence="8" id="KW-0333">Golgi apparatus</keyword>
<evidence type="ECO:0000259" key="12">
    <source>
        <dbReference type="Pfam" id="PF09335"/>
    </source>
</evidence>
<feature type="transmembrane region" description="Helical" evidence="11">
    <location>
        <begin position="181"/>
        <end position="201"/>
    </location>
</feature>
<dbReference type="PANTHER" id="PTHR47549:SF3">
    <property type="entry name" value="GOLGI APPARATUS MEMBRANE PROTEIN TVP38"/>
    <property type="match status" value="1"/>
</dbReference>